<dbReference type="PANTHER" id="PTHR33204">
    <property type="entry name" value="TRANSCRIPTIONAL REGULATOR, MARR FAMILY"/>
    <property type="match status" value="1"/>
</dbReference>
<evidence type="ECO:0000256" key="2">
    <source>
        <dbReference type="ARBA" id="ARBA00023125"/>
    </source>
</evidence>
<name>A0A9W6UZ50_9ACTN</name>
<feature type="compositionally biased region" description="Basic and acidic residues" evidence="4">
    <location>
        <begin position="128"/>
        <end position="139"/>
    </location>
</feature>
<keyword evidence="1" id="KW-0805">Transcription regulation</keyword>
<dbReference type="PROSITE" id="PS51118">
    <property type="entry name" value="HTH_HXLR"/>
    <property type="match status" value="1"/>
</dbReference>
<dbReference type="InterPro" id="IPR002577">
    <property type="entry name" value="HTH_HxlR"/>
</dbReference>
<gene>
    <name evidence="6" type="ORF">Arub01_51610</name>
</gene>
<evidence type="ECO:0000256" key="4">
    <source>
        <dbReference type="SAM" id="MobiDB-lite"/>
    </source>
</evidence>
<evidence type="ECO:0000256" key="1">
    <source>
        <dbReference type="ARBA" id="ARBA00023015"/>
    </source>
</evidence>
<feature type="domain" description="HTH hxlR-type" evidence="5">
    <location>
        <begin position="18"/>
        <end position="117"/>
    </location>
</feature>
<protein>
    <submittedName>
        <fullName evidence="6">HxlR family transcriptional regulator</fullName>
    </submittedName>
</protein>
<dbReference type="EMBL" id="BSRZ01000018">
    <property type="protein sequence ID" value="GLW66917.1"/>
    <property type="molecule type" value="Genomic_DNA"/>
</dbReference>
<reference evidence="6" key="1">
    <citation type="submission" date="2023-02" db="EMBL/GenBank/DDBJ databases">
        <title>Actinomadura rubrobrunea NBRC 14622.</title>
        <authorList>
            <person name="Ichikawa N."/>
            <person name="Sato H."/>
            <person name="Tonouchi N."/>
        </authorList>
    </citation>
    <scope>NUCLEOTIDE SEQUENCE</scope>
    <source>
        <strain evidence="6">NBRC 14622</strain>
    </source>
</reference>
<accession>A0A9W6UZ50</accession>
<dbReference type="Proteomes" id="UP001165124">
    <property type="component" value="Unassembled WGS sequence"/>
</dbReference>
<feature type="region of interest" description="Disordered" evidence="4">
    <location>
        <begin position="128"/>
        <end position="152"/>
    </location>
</feature>
<dbReference type="Pfam" id="PF01638">
    <property type="entry name" value="HxlR"/>
    <property type="match status" value="1"/>
</dbReference>
<keyword evidence="3" id="KW-0804">Transcription</keyword>
<dbReference type="PANTHER" id="PTHR33204:SF39">
    <property type="entry name" value="TRANSCRIPTIONAL REGULATORY PROTEIN"/>
    <property type="match status" value="1"/>
</dbReference>
<dbReference type="SUPFAM" id="SSF46785">
    <property type="entry name" value="Winged helix' DNA-binding domain"/>
    <property type="match status" value="1"/>
</dbReference>
<keyword evidence="7" id="KW-1185">Reference proteome</keyword>
<feature type="compositionally biased region" description="Polar residues" evidence="4">
    <location>
        <begin position="140"/>
        <end position="152"/>
    </location>
</feature>
<keyword evidence="2" id="KW-0238">DNA-binding</keyword>
<dbReference type="InterPro" id="IPR036390">
    <property type="entry name" value="WH_DNA-bd_sf"/>
</dbReference>
<dbReference type="Gene3D" id="1.10.10.10">
    <property type="entry name" value="Winged helix-like DNA-binding domain superfamily/Winged helix DNA-binding domain"/>
    <property type="match status" value="1"/>
</dbReference>
<dbReference type="InterPro" id="IPR036388">
    <property type="entry name" value="WH-like_DNA-bd_sf"/>
</dbReference>
<proteinExistence type="predicted"/>
<evidence type="ECO:0000259" key="5">
    <source>
        <dbReference type="PROSITE" id="PS51118"/>
    </source>
</evidence>
<evidence type="ECO:0000256" key="3">
    <source>
        <dbReference type="ARBA" id="ARBA00023163"/>
    </source>
</evidence>
<comment type="caution">
    <text evidence="6">The sequence shown here is derived from an EMBL/GenBank/DDBJ whole genome shotgun (WGS) entry which is preliminary data.</text>
</comment>
<dbReference type="AlphaFoldDB" id="A0A9W6UZ50"/>
<dbReference type="GO" id="GO:0003677">
    <property type="term" value="F:DNA binding"/>
    <property type="evidence" value="ECO:0007669"/>
    <property type="project" value="UniProtKB-KW"/>
</dbReference>
<evidence type="ECO:0000313" key="7">
    <source>
        <dbReference type="Proteomes" id="UP001165124"/>
    </source>
</evidence>
<evidence type="ECO:0000313" key="6">
    <source>
        <dbReference type="EMBL" id="GLW66917.1"/>
    </source>
</evidence>
<organism evidence="6 7">
    <name type="scientific">Actinomadura rubrobrunea</name>
    <dbReference type="NCBI Taxonomy" id="115335"/>
    <lineage>
        <taxon>Bacteria</taxon>
        <taxon>Bacillati</taxon>
        <taxon>Actinomycetota</taxon>
        <taxon>Actinomycetes</taxon>
        <taxon>Streptosporangiales</taxon>
        <taxon>Thermomonosporaceae</taxon>
        <taxon>Actinomadura</taxon>
    </lineage>
</organism>
<sequence length="152" mass="16961">MSQGNSRVTDQDIHPVACPIREIIDSVAGKWSVQIVLLLVARGPMRFTELERGIEGISRRMLTLTLRNLERDGLVVRTVFPTVPPRVEYTATQMARELRGAFAELADWARRHQEAIMAARAAYDRRYAAEQRTAGRPEQDTGSAESATVPAT</sequence>